<evidence type="ECO:0000256" key="10">
    <source>
        <dbReference type="ARBA" id="ARBA00023157"/>
    </source>
</evidence>
<evidence type="ECO:0000256" key="6">
    <source>
        <dbReference type="ARBA" id="ARBA00022782"/>
    </source>
</evidence>
<evidence type="ECO:0000256" key="18">
    <source>
        <dbReference type="SAM" id="SignalP"/>
    </source>
</evidence>
<evidence type="ECO:0000256" key="1">
    <source>
        <dbReference type="ARBA" id="ARBA00004251"/>
    </source>
</evidence>
<evidence type="ECO:0000256" key="15">
    <source>
        <dbReference type="PROSITE-ProRule" id="PRU00461"/>
    </source>
</evidence>
<dbReference type="SUPFAM" id="SSF57196">
    <property type="entry name" value="EGF/Laminin"/>
    <property type="match status" value="1"/>
</dbReference>
<dbReference type="GO" id="GO:0042813">
    <property type="term" value="F:Wnt receptor activity"/>
    <property type="evidence" value="ECO:0007669"/>
    <property type="project" value="TreeGrafter"/>
</dbReference>
<evidence type="ECO:0000256" key="7">
    <source>
        <dbReference type="ARBA" id="ARBA00022871"/>
    </source>
</evidence>
<evidence type="ECO:0000256" key="11">
    <source>
        <dbReference type="ARBA" id="ARBA00023180"/>
    </source>
</evidence>
<dbReference type="GO" id="GO:0005886">
    <property type="term" value="C:plasma membrane"/>
    <property type="evidence" value="ECO:0007669"/>
    <property type="project" value="UniProtKB-SubCell"/>
</dbReference>
<dbReference type="Pfam" id="PF00008">
    <property type="entry name" value="EGF"/>
    <property type="match status" value="1"/>
</dbReference>
<keyword evidence="11" id="KW-0325">Glycoprotein</keyword>
<evidence type="ECO:0000256" key="3">
    <source>
        <dbReference type="ARBA" id="ARBA00022536"/>
    </source>
</evidence>
<keyword evidence="17" id="KW-0812">Transmembrane</keyword>
<feature type="disulfide bond" evidence="14">
    <location>
        <begin position="447"/>
        <end position="456"/>
    </location>
</feature>
<dbReference type="GO" id="GO:0048477">
    <property type="term" value="P:oogenesis"/>
    <property type="evidence" value="ECO:0007669"/>
    <property type="project" value="UniProtKB-KW"/>
</dbReference>
<feature type="region of interest" description="Disordered" evidence="16">
    <location>
        <begin position="621"/>
        <end position="647"/>
    </location>
</feature>
<feature type="signal peptide" evidence="18">
    <location>
        <begin position="1"/>
        <end position="22"/>
    </location>
</feature>
<feature type="domain" description="EGF-like" evidence="19">
    <location>
        <begin position="421"/>
        <end position="457"/>
    </location>
</feature>
<evidence type="ECO:0000256" key="9">
    <source>
        <dbReference type="ARBA" id="ARBA00023136"/>
    </source>
</evidence>
<feature type="transmembrane region" description="Helical" evidence="17">
    <location>
        <begin position="538"/>
        <end position="562"/>
    </location>
</feature>
<dbReference type="InterPro" id="IPR011042">
    <property type="entry name" value="6-blade_b-propeller_TolB-like"/>
</dbReference>
<keyword evidence="10 14" id="KW-1015">Disulfide bond</keyword>
<keyword evidence="3 14" id="KW-0245">EGF-like domain</keyword>
<sequence>MPPYYLLIVFSVFTILPHICKSWDIAVAIGSAKYGEEIELVSSEGALDVTVAAQLTGIRDITYDPLGGFIYVADVRHENHSVFRLNAPSRSDNPSSKLEPVLTKQQHDIVSLAYDPILSSLFWTTPYAISWVSIPPQGTPSGGISAVQTLHSFADQEPHGLVLDTCRRYIFWTNLRPRSPSIERSTITGFNRTVLVREDLNRPWYITIDTARELMYWMDERDSDRFRIERANLDGEERTVIYEGTDLGINSMSIGFGHLYLTNETSVMRLDLNAPNPKISVLTQYSKRGPLAIMTSDENYSSYENNPKCDYLTRHKISSSAEQRSGESRETKFAEGTRVSPRVITETIVGEEVTANSGGEQCNHNGVPLNGSCLCKEGYHGTRCELHLACYNYCVRGTCEVNVEGVAECTCPNQYQGQRCEIDACAGQCLNGGACIVVDANQTHCECKEGYAGSRCEESETVCRMWCLLRNDVNRFNLNEPSNCRCARFHESVEESSDVLSVKKHSTVESSQVTLDLDNGTESLTITSHEDSGSPYPALSTIVITLGVLCALLVLTVIYLSMRIHLLSKRPRIKKRIIVNKTTPLTARPQPDQCEITIENCCNMNICETPCFEPEFRTPIVKSSSSSNRNKCEDKRTLLDDSGDFSS</sequence>
<keyword evidence="17" id="KW-1133">Transmembrane helix</keyword>
<protein>
    <recommendedName>
        <fullName evidence="13">Protein cueball</fullName>
    </recommendedName>
</protein>
<evidence type="ECO:0000256" key="4">
    <source>
        <dbReference type="ARBA" id="ARBA00022729"/>
    </source>
</evidence>
<feature type="repeat" description="LDL-receptor class B" evidence="15">
    <location>
        <begin position="168"/>
        <end position="212"/>
    </location>
</feature>
<dbReference type="SMART" id="SM00135">
    <property type="entry name" value="LY"/>
    <property type="match status" value="3"/>
</dbReference>
<dbReference type="InterPro" id="IPR050778">
    <property type="entry name" value="Cueball_EGF_LRP_Nidogen"/>
</dbReference>
<evidence type="ECO:0000256" key="17">
    <source>
        <dbReference type="SAM" id="Phobius"/>
    </source>
</evidence>
<evidence type="ECO:0000313" key="20">
    <source>
        <dbReference type="EMBL" id="CAG6717101.1"/>
    </source>
</evidence>
<comment type="similarity">
    <text evidence="12">Belongs to the cueball family.</text>
</comment>
<dbReference type="EMBL" id="HBUF01355414">
    <property type="protein sequence ID" value="CAG6717101.1"/>
    <property type="molecule type" value="Transcribed_RNA"/>
</dbReference>
<dbReference type="SUPFAM" id="SSF63825">
    <property type="entry name" value="YWTD domain"/>
    <property type="match status" value="1"/>
</dbReference>
<dbReference type="PROSITE" id="PS00022">
    <property type="entry name" value="EGF_1"/>
    <property type="match status" value="1"/>
</dbReference>
<keyword evidence="5" id="KW-0677">Repeat</keyword>
<reference evidence="20" key="1">
    <citation type="submission" date="2021-05" db="EMBL/GenBank/DDBJ databases">
        <authorList>
            <person name="Alioto T."/>
            <person name="Alioto T."/>
            <person name="Gomez Garrido J."/>
        </authorList>
    </citation>
    <scope>NUCLEOTIDE SEQUENCE</scope>
</reference>
<keyword evidence="2" id="KW-1003">Cell membrane</keyword>
<dbReference type="PROSITE" id="PS01186">
    <property type="entry name" value="EGF_2"/>
    <property type="match status" value="1"/>
</dbReference>
<dbReference type="Gene3D" id="2.120.10.30">
    <property type="entry name" value="TolB, C-terminal domain"/>
    <property type="match status" value="1"/>
</dbReference>
<dbReference type="PROSITE" id="PS50026">
    <property type="entry name" value="EGF_3"/>
    <property type="match status" value="1"/>
</dbReference>
<dbReference type="GO" id="GO:0007283">
    <property type="term" value="P:spermatogenesis"/>
    <property type="evidence" value="ECO:0007669"/>
    <property type="project" value="UniProtKB-KW"/>
</dbReference>
<evidence type="ECO:0000256" key="5">
    <source>
        <dbReference type="ARBA" id="ARBA00022737"/>
    </source>
</evidence>
<feature type="chain" id="PRO_5034176883" description="Protein cueball" evidence="18">
    <location>
        <begin position="23"/>
        <end position="647"/>
    </location>
</feature>
<keyword evidence="8" id="KW-0896">Oogenesis</keyword>
<dbReference type="Gene3D" id="2.10.25.10">
    <property type="entry name" value="Laminin"/>
    <property type="match status" value="2"/>
</dbReference>
<dbReference type="PROSITE" id="PS51120">
    <property type="entry name" value="LDLRB"/>
    <property type="match status" value="1"/>
</dbReference>
<evidence type="ECO:0000256" key="12">
    <source>
        <dbReference type="ARBA" id="ARBA00038070"/>
    </source>
</evidence>
<dbReference type="AlphaFoldDB" id="A0A8D8V8R8"/>
<keyword evidence="7" id="KW-0744">Spermatogenesis</keyword>
<dbReference type="CDD" id="cd00054">
    <property type="entry name" value="EGF_CA"/>
    <property type="match status" value="1"/>
</dbReference>
<feature type="compositionally biased region" description="Basic and acidic residues" evidence="16">
    <location>
        <begin position="630"/>
        <end position="639"/>
    </location>
</feature>
<evidence type="ECO:0000256" key="2">
    <source>
        <dbReference type="ARBA" id="ARBA00022475"/>
    </source>
</evidence>
<evidence type="ECO:0000256" key="13">
    <source>
        <dbReference type="ARBA" id="ARBA00040020"/>
    </source>
</evidence>
<accession>A0A8D8V8R8</accession>
<evidence type="ECO:0000256" key="14">
    <source>
        <dbReference type="PROSITE-ProRule" id="PRU00076"/>
    </source>
</evidence>
<dbReference type="GO" id="GO:0060070">
    <property type="term" value="P:canonical Wnt signaling pathway"/>
    <property type="evidence" value="ECO:0007669"/>
    <property type="project" value="TreeGrafter"/>
</dbReference>
<dbReference type="SMART" id="SM00181">
    <property type="entry name" value="EGF"/>
    <property type="match status" value="3"/>
</dbReference>
<dbReference type="Pfam" id="PF00058">
    <property type="entry name" value="Ldl_recept_b"/>
    <property type="match status" value="1"/>
</dbReference>
<keyword evidence="4 18" id="KW-0732">Signal</keyword>
<keyword evidence="9 17" id="KW-0472">Membrane</keyword>
<comment type="subcellular location">
    <subcellularLocation>
        <location evidence="1">Cell membrane</location>
        <topology evidence="1">Single-pass type I membrane protein</topology>
    </subcellularLocation>
</comment>
<evidence type="ECO:0000256" key="16">
    <source>
        <dbReference type="SAM" id="MobiDB-lite"/>
    </source>
</evidence>
<organism evidence="20">
    <name type="scientific">Cacopsylla melanoneura</name>
    <dbReference type="NCBI Taxonomy" id="428564"/>
    <lineage>
        <taxon>Eukaryota</taxon>
        <taxon>Metazoa</taxon>
        <taxon>Ecdysozoa</taxon>
        <taxon>Arthropoda</taxon>
        <taxon>Hexapoda</taxon>
        <taxon>Insecta</taxon>
        <taxon>Pterygota</taxon>
        <taxon>Neoptera</taxon>
        <taxon>Paraneoptera</taxon>
        <taxon>Hemiptera</taxon>
        <taxon>Sternorrhyncha</taxon>
        <taxon>Psylloidea</taxon>
        <taxon>Psyllidae</taxon>
        <taxon>Psyllinae</taxon>
        <taxon>Cacopsylla</taxon>
    </lineage>
</organism>
<dbReference type="PANTHER" id="PTHR46513:SF42">
    <property type="entry name" value="PROTEIN CUEBALL"/>
    <property type="match status" value="1"/>
</dbReference>
<name>A0A8D8V8R8_9HEMI</name>
<feature type="disulfide bond" evidence="14">
    <location>
        <begin position="425"/>
        <end position="435"/>
    </location>
</feature>
<comment type="caution">
    <text evidence="14">Lacks conserved residue(s) required for the propagation of feature annotation.</text>
</comment>
<dbReference type="InterPro" id="IPR000033">
    <property type="entry name" value="LDLR_classB_rpt"/>
</dbReference>
<proteinExistence type="inferred from homology"/>
<keyword evidence="6" id="KW-0221">Differentiation</keyword>
<evidence type="ECO:0000259" key="19">
    <source>
        <dbReference type="PROSITE" id="PS50026"/>
    </source>
</evidence>
<dbReference type="PANTHER" id="PTHR46513">
    <property type="entry name" value="VITELLOGENIN RECEPTOR-LIKE PROTEIN-RELATED-RELATED"/>
    <property type="match status" value="1"/>
</dbReference>
<dbReference type="GO" id="GO:0017147">
    <property type="term" value="F:Wnt-protein binding"/>
    <property type="evidence" value="ECO:0007669"/>
    <property type="project" value="TreeGrafter"/>
</dbReference>
<dbReference type="InterPro" id="IPR000742">
    <property type="entry name" value="EGF"/>
</dbReference>
<evidence type="ECO:0000256" key="8">
    <source>
        <dbReference type="ARBA" id="ARBA00022943"/>
    </source>
</evidence>